<feature type="chain" id="PRO_5026278282" evidence="1">
    <location>
        <begin position="27"/>
        <end position="257"/>
    </location>
</feature>
<sequence length="257" mass="26277">MRMVSALLRTVLAATAAIAAATAAHAQGGPISPALPAPGQVLLQLLATGSVTLPADRAAWRVQLVCKGKTLAEARQASKARLDQLASALRAAGGDAVKLQAVAPNGPFGFIGNEQYGDAVAALAATGLPDATSVPQEKTIVSSYEVTLADLSRTSLVRAAIESVANGGSDPVYRLNDADNARRKAGAQALAKASLDAQAYAAAAGMKLGPMTRLANVGPAGIERWNQELQARIFGAPEPPGTVTTTETVYVDFVLNP</sequence>
<dbReference type="PANTHER" id="PTHR34387">
    <property type="entry name" value="SLR1258 PROTEIN"/>
    <property type="match status" value="1"/>
</dbReference>
<dbReference type="Pfam" id="PF04402">
    <property type="entry name" value="SIMPL"/>
    <property type="match status" value="1"/>
</dbReference>
<comment type="caution">
    <text evidence="2">The sequence shown here is derived from an EMBL/GenBank/DDBJ whole genome shotgun (WGS) entry which is preliminary data.</text>
</comment>
<accession>A0A6I4J2L7</accession>
<dbReference type="InterPro" id="IPR007497">
    <property type="entry name" value="SIMPL/DUF541"/>
</dbReference>
<evidence type="ECO:0000256" key="1">
    <source>
        <dbReference type="SAM" id="SignalP"/>
    </source>
</evidence>
<dbReference type="AlphaFoldDB" id="A0A6I4J2L7"/>
<dbReference type="Proteomes" id="UP000441389">
    <property type="component" value="Unassembled WGS sequence"/>
</dbReference>
<reference evidence="2 3" key="1">
    <citation type="submission" date="2019-12" db="EMBL/GenBank/DDBJ databases">
        <authorList>
            <person name="Huq M.A."/>
        </authorList>
    </citation>
    <scope>NUCLEOTIDE SEQUENCE [LARGE SCALE GENOMIC DNA]</scope>
    <source>
        <strain evidence="2 3">MAH-20</strain>
    </source>
</reference>
<dbReference type="PANTHER" id="PTHR34387:SF2">
    <property type="entry name" value="SLR1258 PROTEIN"/>
    <property type="match status" value="1"/>
</dbReference>
<protein>
    <submittedName>
        <fullName evidence="2">DUF541 domain-containing protein</fullName>
    </submittedName>
</protein>
<dbReference type="InterPro" id="IPR052022">
    <property type="entry name" value="26kDa_periplasmic_antigen"/>
</dbReference>
<gene>
    <name evidence="2" type="ORF">GON01_10230</name>
</gene>
<feature type="signal peptide" evidence="1">
    <location>
        <begin position="1"/>
        <end position="26"/>
    </location>
</feature>
<dbReference type="Gene3D" id="3.30.70.2970">
    <property type="entry name" value="Protein of unknown function (DUF541), domain 2"/>
    <property type="match status" value="1"/>
</dbReference>
<organism evidence="2 3">
    <name type="scientific">Sphingomonas horti</name>
    <dbReference type="NCBI Taxonomy" id="2682842"/>
    <lineage>
        <taxon>Bacteria</taxon>
        <taxon>Pseudomonadati</taxon>
        <taxon>Pseudomonadota</taxon>
        <taxon>Alphaproteobacteria</taxon>
        <taxon>Sphingomonadales</taxon>
        <taxon>Sphingomonadaceae</taxon>
        <taxon>Sphingomonas</taxon>
    </lineage>
</organism>
<evidence type="ECO:0000313" key="3">
    <source>
        <dbReference type="Proteomes" id="UP000441389"/>
    </source>
</evidence>
<dbReference type="Gene3D" id="3.30.110.170">
    <property type="entry name" value="Protein of unknown function (DUF541), domain 1"/>
    <property type="match status" value="1"/>
</dbReference>
<evidence type="ECO:0000313" key="2">
    <source>
        <dbReference type="EMBL" id="MVO78308.1"/>
    </source>
</evidence>
<keyword evidence="1" id="KW-0732">Signal</keyword>
<dbReference type="GO" id="GO:0006974">
    <property type="term" value="P:DNA damage response"/>
    <property type="evidence" value="ECO:0007669"/>
    <property type="project" value="TreeGrafter"/>
</dbReference>
<name>A0A6I4J2L7_9SPHN</name>
<keyword evidence="3" id="KW-1185">Reference proteome</keyword>
<proteinExistence type="predicted"/>
<dbReference type="EMBL" id="WQMS01000013">
    <property type="protein sequence ID" value="MVO78308.1"/>
    <property type="molecule type" value="Genomic_DNA"/>
</dbReference>